<reference evidence="8" key="1">
    <citation type="submission" date="2016-06" db="EMBL/GenBank/DDBJ databases">
        <title>Complete Genome Sequence of Pandoraea faecigallinarum DSM-23572.</title>
        <authorList>
            <person name="Yong D."/>
            <person name="Ee R."/>
            <person name="Lim Y.-L."/>
            <person name="Yin W.-F."/>
            <person name="Chan K.-G."/>
        </authorList>
    </citation>
    <scope>NUCLEOTIDE SEQUENCE</scope>
    <source>
        <strain evidence="8">DSM 23572</strain>
    </source>
</reference>
<keyword evidence="5 6" id="KW-0472">Membrane</keyword>
<dbReference type="PANTHER" id="PTHR30485">
    <property type="entry name" value="NI/FE-HYDROGENASE 1 B-TYPE CYTOCHROME SUBUNIT"/>
    <property type="match status" value="1"/>
</dbReference>
<dbReference type="SUPFAM" id="SSF81342">
    <property type="entry name" value="Transmembrane di-heme cytochromes"/>
    <property type="match status" value="1"/>
</dbReference>
<keyword evidence="9" id="KW-1185">Reference proteome</keyword>
<dbReference type="STRING" id="656179.AB870_15780"/>
<feature type="domain" description="Cytochrome b561 bacterial/Ni-hydrogenase" evidence="7">
    <location>
        <begin position="7"/>
        <end position="197"/>
    </location>
</feature>
<dbReference type="GO" id="GO:0020037">
    <property type="term" value="F:heme binding"/>
    <property type="evidence" value="ECO:0007669"/>
    <property type="project" value="TreeGrafter"/>
</dbReference>
<evidence type="ECO:0000256" key="1">
    <source>
        <dbReference type="ARBA" id="ARBA00004651"/>
    </source>
</evidence>
<name>A0A0H3WU49_9BURK</name>
<keyword evidence="4 6" id="KW-1133">Transmembrane helix</keyword>
<dbReference type="PANTHER" id="PTHR30485:SF2">
    <property type="entry name" value="BLL0597 PROTEIN"/>
    <property type="match status" value="1"/>
</dbReference>
<evidence type="ECO:0000256" key="6">
    <source>
        <dbReference type="SAM" id="Phobius"/>
    </source>
</evidence>
<dbReference type="InterPro" id="IPR051542">
    <property type="entry name" value="Hydrogenase_cytochrome"/>
</dbReference>
<feature type="transmembrane region" description="Helical" evidence="6">
    <location>
        <begin position="35"/>
        <end position="56"/>
    </location>
</feature>
<comment type="subcellular location">
    <subcellularLocation>
        <location evidence="1">Cell membrane</location>
        <topology evidence="1">Multi-pass membrane protein</topology>
    </subcellularLocation>
</comment>
<dbReference type="InterPro" id="IPR011577">
    <property type="entry name" value="Cyt_b561_bac/Ni-Hgenase"/>
</dbReference>
<evidence type="ECO:0000313" key="9">
    <source>
        <dbReference type="Proteomes" id="UP000035651"/>
    </source>
</evidence>
<evidence type="ECO:0000259" key="7">
    <source>
        <dbReference type="Pfam" id="PF01292"/>
    </source>
</evidence>
<proteinExistence type="predicted"/>
<feature type="transmembrane region" description="Helical" evidence="6">
    <location>
        <begin position="114"/>
        <end position="135"/>
    </location>
</feature>
<dbReference type="AlphaFoldDB" id="A0A0H3WU49"/>
<evidence type="ECO:0000256" key="2">
    <source>
        <dbReference type="ARBA" id="ARBA00022475"/>
    </source>
</evidence>
<accession>A0A0H3WU49</accession>
<evidence type="ECO:0000256" key="3">
    <source>
        <dbReference type="ARBA" id="ARBA00022692"/>
    </source>
</evidence>
<dbReference type="GO" id="GO:0009055">
    <property type="term" value="F:electron transfer activity"/>
    <property type="evidence" value="ECO:0007669"/>
    <property type="project" value="InterPro"/>
</dbReference>
<dbReference type="KEGG" id="pfg:AB870_15780"/>
<dbReference type="Pfam" id="PF01292">
    <property type="entry name" value="Ni_hydr_CYTB"/>
    <property type="match status" value="1"/>
</dbReference>
<dbReference type="EMBL" id="CP011807">
    <property type="protein sequence ID" value="AKM31272.1"/>
    <property type="molecule type" value="Genomic_DNA"/>
</dbReference>
<dbReference type="PATRIC" id="fig|656179.3.peg.3361"/>
<evidence type="ECO:0000313" key="8">
    <source>
        <dbReference type="EMBL" id="AKM31272.1"/>
    </source>
</evidence>
<dbReference type="InterPro" id="IPR016174">
    <property type="entry name" value="Di-haem_cyt_TM"/>
</dbReference>
<dbReference type="Gene3D" id="1.20.950.20">
    <property type="entry name" value="Transmembrane di-heme cytochromes, Chain C"/>
    <property type="match status" value="1"/>
</dbReference>
<feature type="transmembrane region" description="Helical" evidence="6">
    <location>
        <begin position="12"/>
        <end position="29"/>
    </location>
</feature>
<organism evidence="8 9">
    <name type="scientific">Pandoraea faecigallinarum</name>
    <dbReference type="NCBI Taxonomy" id="656179"/>
    <lineage>
        <taxon>Bacteria</taxon>
        <taxon>Pseudomonadati</taxon>
        <taxon>Pseudomonadota</taxon>
        <taxon>Betaproteobacteria</taxon>
        <taxon>Burkholderiales</taxon>
        <taxon>Burkholderiaceae</taxon>
        <taxon>Pandoraea</taxon>
    </lineage>
</organism>
<dbReference type="RefSeq" id="WP_047907075.1">
    <property type="nucleotide sequence ID" value="NZ_CP011807.3"/>
</dbReference>
<gene>
    <name evidence="8" type="ORF">AB870_15780</name>
</gene>
<keyword evidence="3 6" id="KW-0812">Transmembrane</keyword>
<dbReference type="OrthoDB" id="196472at2"/>
<feature type="transmembrane region" description="Helical" evidence="6">
    <location>
        <begin position="167"/>
        <end position="186"/>
    </location>
</feature>
<dbReference type="GO" id="GO:0022904">
    <property type="term" value="P:respiratory electron transport chain"/>
    <property type="evidence" value="ECO:0007669"/>
    <property type="project" value="InterPro"/>
</dbReference>
<evidence type="ECO:0000256" key="4">
    <source>
        <dbReference type="ARBA" id="ARBA00022989"/>
    </source>
</evidence>
<keyword evidence="2" id="KW-1003">Cell membrane</keyword>
<dbReference type="GO" id="GO:0005886">
    <property type="term" value="C:plasma membrane"/>
    <property type="evidence" value="ECO:0007669"/>
    <property type="project" value="UniProtKB-SubCell"/>
</dbReference>
<sequence length="246" mass="27034">MKPIRIWDLPTRLFHWSFVVLAVAAYVTAKTGGNAMIYHFWCGYAVLALLIFRVVWGITGPRYARFSAFVTGPRTVWRSLRGAGDAGTGHEGRTSHDSASAAEPAVRFAGHTPLGGLSVIAMLVFFGIQVGLGLFSNDDIFNDGPLVKFIDKDTSDMLTGWHLRNQWVLVALVALHVLAIVYYRVVRKTDLIKPMILGDKHLSVPARPARDDWRVRIGALVLIVLASALVYRLVNLAPAVAALPAY</sequence>
<protein>
    <recommendedName>
        <fullName evidence="7">Cytochrome b561 bacterial/Ni-hydrogenase domain-containing protein</fullName>
    </recommendedName>
</protein>
<feature type="transmembrane region" description="Helical" evidence="6">
    <location>
        <begin position="217"/>
        <end position="234"/>
    </location>
</feature>
<dbReference type="Proteomes" id="UP000035651">
    <property type="component" value="Chromosome"/>
</dbReference>
<evidence type="ECO:0000256" key="5">
    <source>
        <dbReference type="ARBA" id="ARBA00023136"/>
    </source>
</evidence>